<feature type="domain" description="DUF4220" evidence="3">
    <location>
        <begin position="47"/>
        <end position="377"/>
    </location>
</feature>
<evidence type="ECO:0000256" key="1">
    <source>
        <dbReference type="SAM" id="MobiDB-lite"/>
    </source>
</evidence>
<dbReference type="AlphaFoldDB" id="A0ABC9AVT1"/>
<dbReference type="Proteomes" id="UP001497457">
    <property type="component" value="Chromosome 23rd"/>
</dbReference>
<organism evidence="4 5">
    <name type="scientific">Urochloa decumbens</name>
    <dbReference type="NCBI Taxonomy" id="240449"/>
    <lineage>
        <taxon>Eukaryota</taxon>
        <taxon>Viridiplantae</taxon>
        <taxon>Streptophyta</taxon>
        <taxon>Embryophyta</taxon>
        <taxon>Tracheophyta</taxon>
        <taxon>Spermatophyta</taxon>
        <taxon>Magnoliopsida</taxon>
        <taxon>Liliopsida</taxon>
        <taxon>Poales</taxon>
        <taxon>Poaceae</taxon>
        <taxon>PACMAD clade</taxon>
        <taxon>Panicoideae</taxon>
        <taxon>Panicodae</taxon>
        <taxon>Paniceae</taxon>
        <taxon>Melinidinae</taxon>
        <taxon>Urochloa</taxon>
    </lineage>
</organism>
<evidence type="ECO:0000313" key="5">
    <source>
        <dbReference type="Proteomes" id="UP001497457"/>
    </source>
</evidence>
<evidence type="ECO:0000313" key="4">
    <source>
        <dbReference type="EMBL" id="CAL4987253.1"/>
    </source>
</evidence>
<dbReference type="Pfam" id="PF13968">
    <property type="entry name" value="DUF4220"/>
    <property type="match status" value="1"/>
</dbReference>
<keyword evidence="2" id="KW-0472">Membrane</keyword>
<proteinExistence type="predicted"/>
<gene>
    <name evidence="4" type="ORF">URODEC1_LOCUS58737</name>
</gene>
<sequence length="708" mass="80047">MAKWLQVWNAWEVQLLVLGSFVLQVFLLSTGRRRRRSTTMFLRVCIWLAYLGADSVAVYALGFLSRQVDGGRSEGRHGHPLAFIWAPFLLIHLGGQDSITAYAIEDNNLWLRHLLNLVVQVALALYVFWKSTGTTWHDDVRLLVPGVLVFLSGFVKYLERTIALKHGKLRSLDSSSAVGSDGDWPEFSVQSQSSRTRRENIEAALMSVAGVRDIFGGRTIYQMNDYTRDAFKRYCNRRACTEQAFKLLEIELAIMYDDLYTKAAVLRTRTGIIARCISQISTGVALVLFFVVGSKQRYYNSADVAVTYLLFVGCICLEVWSTLVMIMVSPWTWDWSQARGYSWIASTSWWLLSSRVGWPEGRPLWSNCVGQYNFLSYLGEYRQHSGSCLWNCKQQLMMLVRRTVNFLGVGKGFLFPISKLLDTRFEMVEEEIKVSIAKVVREYSRGHSNVVLPTIFADVLPKIAEVFYKDFGSGIIWLHVFMEEHFANYAGSQDTATEALVRVCRQLSNYMMYLLVNKPEMLPVSGAAEASLKLFRYRVNGNAGSNVRDGGFLRRAKDVLRCHCHAGSNVRDGGGFLRRAKDVLQWPDLPRSQETAEQMRQLWVRLLLYAAGKSRPEINAAQLRPGGELLTFAWLLLAHNGLGDSGYTRLELMDASRQRQGGGGAYVFHLNHHDSLDPGQTLPDTDPEQALPDTTVDPHGRLAPLKTI</sequence>
<accession>A0ABC9AVT1</accession>
<keyword evidence="5" id="KW-1185">Reference proteome</keyword>
<reference evidence="4 5" key="2">
    <citation type="submission" date="2024-10" db="EMBL/GenBank/DDBJ databases">
        <authorList>
            <person name="Ryan C."/>
        </authorList>
    </citation>
    <scope>NUCLEOTIDE SEQUENCE [LARGE SCALE GENOMIC DNA]</scope>
</reference>
<feature type="transmembrane region" description="Helical" evidence="2">
    <location>
        <begin position="305"/>
        <end position="328"/>
    </location>
</feature>
<dbReference type="InterPro" id="IPR007658">
    <property type="entry name" value="DUF594"/>
</dbReference>
<protein>
    <recommendedName>
        <fullName evidence="3">DUF4220 domain-containing protein</fullName>
    </recommendedName>
</protein>
<keyword evidence="2" id="KW-1133">Transmembrane helix</keyword>
<dbReference type="EMBL" id="OZ075133">
    <property type="protein sequence ID" value="CAL4987253.1"/>
    <property type="molecule type" value="Genomic_DNA"/>
</dbReference>
<name>A0ABC9AVT1_9POAL</name>
<feature type="transmembrane region" description="Helical" evidence="2">
    <location>
        <begin position="109"/>
        <end position="128"/>
    </location>
</feature>
<reference evidence="5" key="1">
    <citation type="submission" date="2024-06" db="EMBL/GenBank/DDBJ databases">
        <authorList>
            <person name="Ryan C."/>
        </authorList>
    </citation>
    <scope>NUCLEOTIDE SEQUENCE [LARGE SCALE GENOMIC DNA]</scope>
</reference>
<dbReference type="InterPro" id="IPR025315">
    <property type="entry name" value="DUF4220"/>
</dbReference>
<feature type="transmembrane region" description="Helical" evidence="2">
    <location>
        <begin position="140"/>
        <end position="158"/>
    </location>
</feature>
<feature type="region of interest" description="Disordered" evidence="1">
    <location>
        <begin position="175"/>
        <end position="195"/>
    </location>
</feature>
<feature type="transmembrane region" description="Helical" evidence="2">
    <location>
        <begin position="272"/>
        <end position="293"/>
    </location>
</feature>
<feature type="region of interest" description="Disordered" evidence="1">
    <location>
        <begin position="667"/>
        <end position="708"/>
    </location>
</feature>
<feature type="transmembrane region" description="Helical" evidence="2">
    <location>
        <begin position="6"/>
        <end position="28"/>
    </location>
</feature>
<evidence type="ECO:0000259" key="3">
    <source>
        <dbReference type="Pfam" id="PF13968"/>
    </source>
</evidence>
<keyword evidence="2" id="KW-0812">Transmembrane</keyword>
<feature type="transmembrane region" description="Helical" evidence="2">
    <location>
        <begin position="40"/>
        <end position="62"/>
    </location>
</feature>
<evidence type="ECO:0000256" key="2">
    <source>
        <dbReference type="SAM" id="Phobius"/>
    </source>
</evidence>
<dbReference type="PANTHER" id="PTHR31325">
    <property type="entry name" value="OS01G0798800 PROTEIN-RELATED"/>
    <property type="match status" value="1"/>
</dbReference>
<dbReference type="Pfam" id="PF04578">
    <property type="entry name" value="DUF594"/>
    <property type="match status" value="1"/>
</dbReference>